<keyword evidence="5 8" id="KW-0812">Transmembrane</keyword>
<evidence type="ECO:0000256" key="2">
    <source>
        <dbReference type="ARBA" id="ARBA00022448"/>
    </source>
</evidence>
<dbReference type="EMBL" id="CP000927">
    <property type="protein sequence ID" value="ABZ70877.1"/>
    <property type="molecule type" value="Genomic_DNA"/>
</dbReference>
<evidence type="ECO:0000313" key="10">
    <source>
        <dbReference type="EMBL" id="ABZ70877.1"/>
    </source>
</evidence>
<organism evidence="10">
    <name type="scientific">Caulobacter sp. (strain K31)</name>
    <dbReference type="NCBI Taxonomy" id="366602"/>
    <lineage>
        <taxon>Bacteria</taxon>
        <taxon>Pseudomonadati</taxon>
        <taxon>Pseudomonadota</taxon>
        <taxon>Alphaproteobacteria</taxon>
        <taxon>Caulobacterales</taxon>
        <taxon>Caulobacteraceae</taxon>
        <taxon>Caulobacter</taxon>
    </lineage>
</organism>
<feature type="transmembrane region" description="Helical" evidence="8">
    <location>
        <begin position="165"/>
        <end position="184"/>
    </location>
</feature>
<feature type="transmembrane region" description="Helical" evidence="8">
    <location>
        <begin position="280"/>
        <end position="298"/>
    </location>
</feature>
<dbReference type="KEGG" id="cak:Caul_1748"/>
<feature type="transmembrane region" description="Helical" evidence="8">
    <location>
        <begin position="338"/>
        <end position="358"/>
    </location>
</feature>
<comment type="subcellular location">
    <subcellularLocation>
        <location evidence="1">Cell inner membrane</location>
        <topology evidence="1">Multi-pass membrane protein</topology>
    </subcellularLocation>
</comment>
<dbReference type="InterPro" id="IPR036259">
    <property type="entry name" value="MFS_trans_sf"/>
</dbReference>
<feature type="transmembrane region" description="Helical" evidence="8">
    <location>
        <begin position="214"/>
        <end position="235"/>
    </location>
</feature>
<dbReference type="Pfam" id="PF12832">
    <property type="entry name" value="MFS_1_like"/>
    <property type="match status" value="1"/>
</dbReference>
<feature type="domain" description="Major facilitator superfamily associated" evidence="9">
    <location>
        <begin position="13"/>
        <end position="368"/>
    </location>
</feature>
<feature type="transmembrane region" description="Helical" evidence="8">
    <location>
        <begin position="247"/>
        <end position="268"/>
    </location>
</feature>
<feature type="transmembrane region" description="Helical" evidence="8">
    <location>
        <begin position="15"/>
        <end position="37"/>
    </location>
</feature>
<dbReference type="OrthoDB" id="9150135at2"/>
<dbReference type="PANTHER" id="PTHR23522">
    <property type="entry name" value="BLL5896 PROTEIN"/>
    <property type="match status" value="1"/>
</dbReference>
<sequence length="397" mass="41882">MTTEKHSALSSQTRLGLFYVISYLGTGVSLPFIATYFRSRGLTGAQIGLILAVPMLVRPLTGPVLAVWADGFTLRRTPLVLLALGAAAGYLAMLVAPGFWGLLACWLVGMTFLTTLTPLIDVITLRRSRLEGFNYGVPRGAGSAAFIVGNLAMGAILAVAAPSIIVAWISIAAIGVATVSLLVLPPDRVHEAGVIKLGSAERWKGLGGLLRDRTFVLAVMTVGLIQGAHAFYYGFSALLWRKEGISAPMIGVLWGVGVAVEVGFMWFAEPWRRKVGPEKLLVLGGAAALLRWTVYAFAPPLWVLFPLQALHALTFAASFMASLRLIERLAPPQSASAAQAINSALSAGFVLGIGTLAAGPLFDAFGTKGYLAMALMGGLGLIGAVRLTRLTPRRTPG</sequence>
<keyword evidence="2" id="KW-0813">Transport</keyword>
<dbReference type="HOGENOM" id="CLU_013133_6_0_5"/>
<dbReference type="PIRSF" id="PIRSF004925">
    <property type="entry name" value="HcaT"/>
    <property type="match status" value="1"/>
</dbReference>
<dbReference type="Gene3D" id="1.20.1250.20">
    <property type="entry name" value="MFS general substrate transporter like domains"/>
    <property type="match status" value="2"/>
</dbReference>
<keyword evidence="3" id="KW-1003">Cell membrane</keyword>
<gene>
    <name evidence="10" type="ordered locus">Caul_1748</name>
</gene>
<keyword evidence="6 8" id="KW-1133">Transmembrane helix</keyword>
<dbReference type="eggNOG" id="COG2814">
    <property type="taxonomic scope" value="Bacteria"/>
</dbReference>
<feature type="transmembrane region" description="Helical" evidence="8">
    <location>
        <begin position="106"/>
        <end position="125"/>
    </location>
</feature>
<proteinExistence type="predicted"/>
<feature type="transmembrane region" description="Helical" evidence="8">
    <location>
        <begin position="79"/>
        <end position="100"/>
    </location>
</feature>
<evidence type="ECO:0000256" key="6">
    <source>
        <dbReference type="ARBA" id="ARBA00022989"/>
    </source>
</evidence>
<dbReference type="NCBIfam" id="NF037955">
    <property type="entry name" value="mfs"/>
    <property type="match status" value="1"/>
</dbReference>
<evidence type="ECO:0000259" key="9">
    <source>
        <dbReference type="Pfam" id="PF12832"/>
    </source>
</evidence>
<feature type="transmembrane region" description="Helical" evidence="8">
    <location>
        <begin position="370"/>
        <end position="388"/>
    </location>
</feature>
<dbReference type="STRING" id="366602.Caul_1748"/>
<keyword evidence="4" id="KW-0997">Cell inner membrane</keyword>
<feature type="transmembrane region" description="Helical" evidence="8">
    <location>
        <begin position="304"/>
        <end position="326"/>
    </location>
</feature>
<evidence type="ECO:0000256" key="3">
    <source>
        <dbReference type="ARBA" id="ARBA00022475"/>
    </source>
</evidence>
<dbReference type="SUPFAM" id="SSF103473">
    <property type="entry name" value="MFS general substrate transporter"/>
    <property type="match status" value="1"/>
</dbReference>
<evidence type="ECO:0000256" key="8">
    <source>
        <dbReference type="SAM" id="Phobius"/>
    </source>
</evidence>
<evidence type="ECO:0000256" key="7">
    <source>
        <dbReference type="ARBA" id="ARBA00023136"/>
    </source>
</evidence>
<name>B0T3J1_CAUSK</name>
<feature type="transmembrane region" description="Helical" evidence="8">
    <location>
        <begin position="43"/>
        <end position="67"/>
    </location>
</feature>
<accession>B0T3J1</accession>
<dbReference type="GO" id="GO:0030395">
    <property type="term" value="F:lactose binding"/>
    <property type="evidence" value="ECO:0007669"/>
    <property type="project" value="TreeGrafter"/>
</dbReference>
<dbReference type="AlphaFoldDB" id="B0T3J1"/>
<evidence type="ECO:0000256" key="4">
    <source>
        <dbReference type="ARBA" id="ARBA00022519"/>
    </source>
</evidence>
<feature type="transmembrane region" description="Helical" evidence="8">
    <location>
        <begin position="137"/>
        <end position="159"/>
    </location>
</feature>
<protein>
    <submittedName>
        <fullName evidence="10">Major facilitator superfamily MFS_1</fullName>
    </submittedName>
</protein>
<dbReference type="PANTHER" id="PTHR23522:SF10">
    <property type="entry name" value="3-PHENYLPROPIONIC ACID TRANSPORTER-RELATED"/>
    <property type="match status" value="1"/>
</dbReference>
<reference evidence="10" key="1">
    <citation type="submission" date="2008-01" db="EMBL/GenBank/DDBJ databases">
        <title>Complete sequence of chromosome of Caulobacter sp. K31.</title>
        <authorList>
            <consortium name="US DOE Joint Genome Institute"/>
            <person name="Copeland A."/>
            <person name="Lucas S."/>
            <person name="Lapidus A."/>
            <person name="Barry K."/>
            <person name="Glavina del Rio T."/>
            <person name="Dalin E."/>
            <person name="Tice H."/>
            <person name="Pitluck S."/>
            <person name="Bruce D."/>
            <person name="Goodwin L."/>
            <person name="Thompson L.S."/>
            <person name="Brettin T."/>
            <person name="Detter J.C."/>
            <person name="Han C."/>
            <person name="Schmutz J."/>
            <person name="Larimer F."/>
            <person name="Land M."/>
            <person name="Hauser L."/>
            <person name="Kyrpides N."/>
            <person name="Kim E."/>
            <person name="Stephens C."/>
            <person name="Richardson P."/>
        </authorList>
    </citation>
    <scope>NUCLEOTIDE SEQUENCE [LARGE SCALE GENOMIC DNA]</scope>
    <source>
        <strain evidence="10">K31</strain>
    </source>
</reference>
<evidence type="ECO:0000256" key="1">
    <source>
        <dbReference type="ARBA" id="ARBA00004429"/>
    </source>
</evidence>
<dbReference type="GO" id="GO:0005886">
    <property type="term" value="C:plasma membrane"/>
    <property type="evidence" value="ECO:0007669"/>
    <property type="project" value="UniProtKB-SubCell"/>
</dbReference>
<dbReference type="InterPro" id="IPR024989">
    <property type="entry name" value="MFS_assoc_dom"/>
</dbReference>
<dbReference type="GO" id="GO:0015528">
    <property type="term" value="F:lactose:proton symporter activity"/>
    <property type="evidence" value="ECO:0007669"/>
    <property type="project" value="TreeGrafter"/>
</dbReference>
<evidence type="ECO:0000256" key="5">
    <source>
        <dbReference type="ARBA" id="ARBA00022692"/>
    </source>
</evidence>
<dbReference type="InterPro" id="IPR026032">
    <property type="entry name" value="HcaT-like"/>
</dbReference>
<keyword evidence="7 8" id="KW-0472">Membrane</keyword>